<organism evidence="1 2">
    <name type="scientific">Agromyces neolithicus</name>
    <dbReference type="NCBI Taxonomy" id="269420"/>
    <lineage>
        <taxon>Bacteria</taxon>
        <taxon>Bacillati</taxon>
        <taxon>Actinomycetota</taxon>
        <taxon>Actinomycetes</taxon>
        <taxon>Micrococcales</taxon>
        <taxon>Microbacteriaceae</taxon>
        <taxon>Agromyces</taxon>
    </lineage>
</organism>
<dbReference type="InterPro" id="IPR032710">
    <property type="entry name" value="NTF2-like_dom_sf"/>
</dbReference>
<protein>
    <submittedName>
        <fullName evidence="1">Ester cyclase</fullName>
    </submittedName>
</protein>
<reference evidence="1 2" key="1">
    <citation type="journal article" date="2019" name="Int. J. Syst. Evol. Microbiol.">
        <title>The Global Catalogue of Microorganisms (GCM) 10K type strain sequencing project: providing services to taxonomists for standard genome sequencing and annotation.</title>
        <authorList>
            <consortium name="The Broad Institute Genomics Platform"/>
            <consortium name="The Broad Institute Genome Sequencing Center for Infectious Disease"/>
            <person name="Wu L."/>
            <person name="Ma J."/>
        </authorList>
    </citation>
    <scope>NUCLEOTIDE SEQUENCE [LARGE SCALE GENOMIC DNA]</scope>
    <source>
        <strain evidence="1 2">JCM 14322</strain>
    </source>
</reference>
<proteinExistence type="predicted"/>
<gene>
    <name evidence="1" type="ORF">GCM10009749_04750</name>
</gene>
<accession>A0ABN2LV08</accession>
<dbReference type="PANTHER" id="PTHR38436:SF1">
    <property type="entry name" value="ESTER CYCLASE"/>
    <property type="match status" value="1"/>
</dbReference>
<name>A0ABN2LV08_9MICO</name>
<dbReference type="Gene3D" id="3.10.450.50">
    <property type="match status" value="1"/>
</dbReference>
<dbReference type="Pfam" id="PF07366">
    <property type="entry name" value="SnoaL"/>
    <property type="match status" value="1"/>
</dbReference>
<dbReference type="Proteomes" id="UP001500002">
    <property type="component" value="Unassembled WGS sequence"/>
</dbReference>
<evidence type="ECO:0000313" key="1">
    <source>
        <dbReference type="EMBL" id="GAA1799989.1"/>
    </source>
</evidence>
<comment type="caution">
    <text evidence="1">The sequence shown here is derived from an EMBL/GenBank/DDBJ whole genome shotgun (WGS) entry which is preliminary data.</text>
</comment>
<sequence length="150" mass="16857">MSIEENKALLRRAWDEIYGHGRLDSIHEFVLDDVVAHEPDGDVRGIAEFKRYLASYLTAFPDMSVTVDDIVAEGDKVVSRYTVRGTHTGATEEYGPPTGKQLVMEGITLYQFKGGKLAEMWDRYDNLAAMQQLGFMSEAEPPPPSQVFRV</sequence>
<dbReference type="PANTHER" id="PTHR38436">
    <property type="entry name" value="POLYKETIDE CYCLASE SNOAL-LIKE DOMAIN"/>
    <property type="match status" value="1"/>
</dbReference>
<dbReference type="SUPFAM" id="SSF54427">
    <property type="entry name" value="NTF2-like"/>
    <property type="match status" value="1"/>
</dbReference>
<dbReference type="InterPro" id="IPR009959">
    <property type="entry name" value="Cyclase_SnoaL-like"/>
</dbReference>
<evidence type="ECO:0000313" key="2">
    <source>
        <dbReference type="Proteomes" id="UP001500002"/>
    </source>
</evidence>
<keyword evidence="2" id="KW-1185">Reference proteome</keyword>
<dbReference type="RefSeq" id="WP_344293000.1">
    <property type="nucleotide sequence ID" value="NZ_BAAANJ010000001.1"/>
</dbReference>
<dbReference type="EMBL" id="BAAANJ010000001">
    <property type="protein sequence ID" value="GAA1799989.1"/>
    <property type="molecule type" value="Genomic_DNA"/>
</dbReference>